<reference evidence="1" key="1">
    <citation type="submission" date="2018-06" db="EMBL/GenBank/DDBJ databases">
        <authorList>
            <person name="Zhirakovskaya E."/>
        </authorList>
    </citation>
    <scope>NUCLEOTIDE SEQUENCE</scope>
</reference>
<dbReference type="EMBL" id="UOES01000135">
    <property type="protein sequence ID" value="VAW26764.1"/>
    <property type="molecule type" value="Genomic_DNA"/>
</dbReference>
<dbReference type="AlphaFoldDB" id="A0A3B0V3Q7"/>
<gene>
    <name evidence="1" type="ORF">MNBD_BACTEROID06-1484</name>
</gene>
<proteinExistence type="predicted"/>
<sequence length="40" mass="4830">NKYQQIDKDMIRLLYHPDMQTGWNAEVVRTKVLNILINEK</sequence>
<evidence type="ECO:0000313" key="1">
    <source>
        <dbReference type="EMBL" id="VAW26764.1"/>
    </source>
</evidence>
<organism evidence="1">
    <name type="scientific">hydrothermal vent metagenome</name>
    <dbReference type="NCBI Taxonomy" id="652676"/>
    <lineage>
        <taxon>unclassified sequences</taxon>
        <taxon>metagenomes</taxon>
        <taxon>ecological metagenomes</taxon>
    </lineage>
</organism>
<name>A0A3B0V3Q7_9ZZZZ</name>
<feature type="non-terminal residue" evidence="1">
    <location>
        <position position="1"/>
    </location>
</feature>
<accession>A0A3B0V3Q7</accession>
<protein>
    <submittedName>
        <fullName evidence="1">Uncharacterized protein</fullName>
    </submittedName>
</protein>